<feature type="transmembrane region" description="Helical" evidence="8">
    <location>
        <begin position="306"/>
        <end position="326"/>
    </location>
</feature>
<evidence type="ECO:0000256" key="5">
    <source>
        <dbReference type="ARBA" id="ARBA00022989"/>
    </source>
</evidence>
<dbReference type="STRING" id="933852.A0A0C3AKY0"/>
<keyword evidence="4 8" id="KW-0812">Transmembrane</keyword>
<feature type="transmembrane region" description="Helical" evidence="8">
    <location>
        <begin position="587"/>
        <end position="608"/>
    </location>
</feature>
<dbReference type="CDD" id="cd06174">
    <property type="entry name" value="MFS"/>
    <property type="match status" value="1"/>
</dbReference>
<dbReference type="Pfam" id="PF07690">
    <property type="entry name" value="MFS_1"/>
    <property type="match status" value="1"/>
</dbReference>
<feature type="transmembrane region" description="Helical" evidence="8">
    <location>
        <begin position="536"/>
        <end position="557"/>
    </location>
</feature>
<feature type="transmembrane region" description="Helical" evidence="8">
    <location>
        <begin position="493"/>
        <end position="516"/>
    </location>
</feature>
<feature type="compositionally biased region" description="Polar residues" evidence="7">
    <location>
        <begin position="97"/>
        <end position="112"/>
    </location>
</feature>
<evidence type="ECO:0000256" key="3">
    <source>
        <dbReference type="ARBA" id="ARBA00022448"/>
    </source>
</evidence>
<dbReference type="PANTHER" id="PTHR20772">
    <property type="entry name" value="PROTEIN FMP42"/>
    <property type="match status" value="1"/>
</dbReference>
<sequence length="686" mass="75745">MGDPNNIANLLDQLGSSAAWQQAVAAGALNTGLASSTAVPNEIPISTEPRSKASNQPESSGSLQGEEPVAEVPSERVSALLELLGSNKDPPKVAGSSKGSGETHVQSKSMAASSLEDDPLKDPRYLSFAEALPLVTKLSQSSGVLKHFKEIRDEQNRLEKRYWDARQDLLQKQRKRVEELRTQVSLTGSLGGREVERLQESFRKELSELEQEEFLPAWDRLLTRQQATLERIKVPLMFETSDSEERRKQQQIINILEGLMATGVIFGYAALKPVLVRQGVYSELCTEEEKQRGVWVCEKQDLRLNFMFTLSAVITNTIALPVGMLMDRAGPRFASLLGAFFFLCGNIVFGIGIENTHIDTYYVGFVLLALGGPLIFLSSFHLSNAFPANSGLVLSFISGSFDASSVPYLIYNEAFPDISLRTFFWSYTIIPVLLVIFQLTIAPHSTYEREHSKAPTRTDEETVEATSPETLVEHEESDRIVGMMFGKSATEQILSGWWILITIFLCVYMTRINFFIQTVASQMLWYLEQRDDAIRLVTTFTVLLPLAGAIGITPVGVLLDRGGIFVASIVVLFMGIAFGIFGIMRSYAAQLVSIGMLVFLRPLMYTFVGDYCGKVFGYGTFGTVYGLANSIAGIFGLILRPIDLLLKSKLHGDYTSPNLVLLGCGIAASTALTWKVWSGTRRIALQ</sequence>
<evidence type="ECO:0000313" key="10">
    <source>
        <dbReference type="Proteomes" id="UP000054097"/>
    </source>
</evidence>
<evidence type="ECO:0008006" key="11">
    <source>
        <dbReference type="Google" id="ProtNLM"/>
    </source>
</evidence>
<evidence type="ECO:0000256" key="1">
    <source>
        <dbReference type="ARBA" id="ARBA00004141"/>
    </source>
</evidence>
<reference evidence="9 10" key="1">
    <citation type="submission" date="2014-04" db="EMBL/GenBank/DDBJ databases">
        <authorList>
            <consortium name="DOE Joint Genome Institute"/>
            <person name="Kuo A."/>
            <person name="Zuccaro A."/>
            <person name="Kohler A."/>
            <person name="Nagy L.G."/>
            <person name="Floudas D."/>
            <person name="Copeland A."/>
            <person name="Barry K.W."/>
            <person name="Cichocki N."/>
            <person name="Veneault-Fourrey C."/>
            <person name="LaButti K."/>
            <person name="Lindquist E.A."/>
            <person name="Lipzen A."/>
            <person name="Lundell T."/>
            <person name="Morin E."/>
            <person name="Murat C."/>
            <person name="Sun H."/>
            <person name="Tunlid A."/>
            <person name="Henrissat B."/>
            <person name="Grigoriev I.V."/>
            <person name="Hibbett D.S."/>
            <person name="Martin F."/>
            <person name="Nordberg H.P."/>
            <person name="Cantor M.N."/>
            <person name="Hua S.X."/>
        </authorList>
    </citation>
    <scope>NUCLEOTIDE SEQUENCE [LARGE SCALE GENOMIC DNA]</scope>
    <source>
        <strain evidence="9 10">MAFF 305830</strain>
    </source>
</reference>
<feature type="transmembrane region" description="Helical" evidence="8">
    <location>
        <begin position="359"/>
        <end position="380"/>
    </location>
</feature>
<evidence type="ECO:0000256" key="8">
    <source>
        <dbReference type="SAM" id="Phobius"/>
    </source>
</evidence>
<feature type="transmembrane region" description="Helical" evidence="8">
    <location>
        <begin position="564"/>
        <end position="581"/>
    </location>
</feature>
<comment type="subcellular location">
    <subcellularLocation>
        <location evidence="1">Membrane</location>
        <topology evidence="1">Multi-pass membrane protein</topology>
    </subcellularLocation>
</comment>
<name>A0A0C3AKY0_SERVB</name>
<dbReference type="HOGENOM" id="CLU_401225_0_0_1"/>
<dbReference type="InterPro" id="IPR036259">
    <property type="entry name" value="MFS_trans_sf"/>
</dbReference>
<reference evidence="10" key="2">
    <citation type="submission" date="2015-01" db="EMBL/GenBank/DDBJ databases">
        <title>Evolutionary Origins and Diversification of the Mycorrhizal Mutualists.</title>
        <authorList>
            <consortium name="DOE Joint Genome Institute"/>
            <consortium name="Mycorrhizal Genomics Consortium"/>
            <person name="Kohler A."/>
            <person name="Kuo A."/>
            <person name="Nagy L.G."/>
            <person name="Floudas D."/>
            <person name="Copeland A."/>
            <person name="Barry K.W."/>
            <person name="Cichocki N."/>
            <person name="Veneault-Fourrey C."/>
            <person name="LaButti K."/>
            <person name="Lindquist E.A."/>
            <person name="Lipzen A."/>
            <person name="Lundell T."/>
            <person name="Morin E."/>
            <person name="Murat C."/>
            <person name="Riley R."/>
            <person name="Ohm R."/>
            <person name="Sun H."/>
            <person name="Tunlid A."/>
            <person name="Henrissat B."/>
            <person name="Grigoriev I.V."/>
            <person name="Hibbett D.S."/>
            <person name="Martin F."/>
        </authorList>
    </citation>
    <scope>NUCLEOTIDE SEQUENCE [LARGE SCALE GENOMIC DNA]</scope>
    <source>
        <strain evidence="10">MAFF 305830</strain>
    </source>
</reference>
<feature type="transmembrane region" description="Helical" evidence="8">
    <location>
        <begin position="423"/>
        <end position="442"/>
    </location>
</feature>
<feature type="region of interest" description="Disordered" evidence="7">
    <location>
        <begin position="450"/>
        <end position="469"/>
    </location>
</feature>
<feature type="transmembrane region" description="Helical" evidence="8">
    <location>
        <begin position="333"/>
        <end position="353"/>
    </location>
</feature>
<evidence type="ECO:0000256" key="4">
    <source>
        <dbReference type="ARBA" id="ARBA00022692"/>
    </source>
</evidence>
<evidence type="ECO:0000256" key="7">
    <source>
        <dbReference type="SAM" id="MobiDB-lite"/>
    </source>
</evidence>
<dbReference type="InterPro" id="IPR052599">
    <property type="entry name" value="SLC43A_AATransporter"/>
</dbReference>
<feature type="region of interest" description="Disordered" evidence="7">
    <location>
        <begin position="33"/>
        <end position="119"/>
    </location>
</feature>
<evidence type="ECO:0000256" key="6">
    <source>
        <dbReference type="ARBA" id="ARBA00023136"/>
    </source>
</evidence>
<keyword evidence="5 8" id="KW-1133">Transmembrane helix</keyword>
<evidence type="ECO:0000256" key="2">
    <source>
        <dbReference type="ARBA" id="ARBA00006595"/>
    </source>
</evidence>
<keyword evidence="10" id="KW-1185">Reference proteome</keyword>
<organism evidence="9 10">
    <name type="scientific">Serendipita vermifera MAFF 305830</name>
    <dbReference type="NCBI Taxonomy" id="933852"/>
    <lineage>
        <taxon>Eukaryota</taxon>
        <taxon>Fungi</taxon>
        <taxon>Dikarya</taxon>
        <taxon>Basidiomycota</taxon>
        <taxon>Agaricomycotina</taxon>
        <taxon>Agaricomycetes</taxon>
        <taxon>Sebacinales</taxon>
        <taxon>Serendipitaceae</taxon>
        <taxon>Serendipita</taxon>
    </lineage>
</organism>
<accession>A0A0C3AKY0</accession>
<dbReference type="InterPro" id="IPR011701">
    <property type="entry name" value="MFS"/>
</dbReference>
<dbReference type="EMBL" id="KN824316">
    <property type="protein sequence ID" value="KIM25225.1"/>
    <property type="molecule type" value="Genomic_DNA"/>
</dbReference>
<feature type="transmembrane region" description="Helical" evidence="8">
    <location>
        <begin position="615"/>
        <end position="639"/>
    </location>
</feature>
<gene>
    <name evidence="9" type="ORF">M408DRAFT_26423</name>
</gene>
<feature type="compositionally biased region" description="Basic and acidic residues" evidence="7">
    <location>
        <begin position="450"/>
        <end position="460"/>
    </location>
</feature>
<dbReference type="Gene3D" id="1.20.1250.20">
    <property type="entry name" value="MFS general substrate transporter like domains"/>
    <property type="match status" value="1"/>
</dbReference>
<comment type="similarity">
    <text evidence="2">Belongs to the SLC43A transporter (TC 2.A.1.44) family.</text>
</comment>
<dbReference type="GO" id="GO:0022857">
    <property type="term" value="F:transmembrane transporter activity"/>
    <property type="evidence" value="ECO:0007669"/>
    <property type="project" value="InterPro"/>
</dbReference>
<dbReference type="SUPFAM" id="SSF103473">
    <property type="entry name" value="MFS general substrate transporter"/>
    <property type="match status" value="1"/>
</dbReference>
<dbReference type="GO" id="GO:0000329">
    <property type="term" value="C:fungal-type vacuole membrane"/>
    <property type="evidence" value="ECO:0007669"/>
    <property type="project" value="TreeGrafter"/>
</dbReference>
<feature type="transmembrane region" description="Helical" evidence="8">
    <location>
        <begin position="392"/>
        <end position="411"/>
    </location>
</feature>
<dbReference type="PANTHER" id="PTHR20772:SF2">
    <property type="entry name" value="PROTEIN FMP42"/>
    <property type="match status" value="1"/>
</dbReference>
<proteinExistence type="inferred from homology"/>
<feature type="compositionally biased region" description="Polar residues" evidence="7">
    <location>
        <begin position="52"/>
        <end position="63"/>
    </location>
</feature>
<keyword evidence="3" id="KW-0813">Transport</keyword>
<evidence type="ECO:0000313" key="9">
    <source>
        <dbReference type="EMBL" id="KIM25225.1"/>
    </source>
</evidence>
<dbReference type="Proteomes" id="UP000054097">
    <property type="component" value="Unassembled WGS sequence"/>
</dbReference>
<keyword evidence="6 8" id="KW-0472">Membrane</keyword>
<dbReference type="OrthoDB" id="330047at2759"/>
<dbReference type="AlphaFoldDB" id="A0A0C3AKY0"/>
<protein>
    <recommendedName>
        <fullName evidence="11">Major facilitator superfamily (MFS) profile domain-containing protein</fullName>
    </recommendedName>
</protein>